<keyword evidence="2" id="KW-1185">Reference proteome</keyword>
<dbReference type="EMBL" id="FWFS01000014">
    <property type="protein sequence ID" value="SLN68826.1"/>
    <property type="molecule type" value="Genomic_DNA"/>
</dbReference>
<gene>
    <name evidence="1" type="ORF">AQS8620_03260</name>
</gene>
<dbReference type="OrthoDB" id="7160947at2"/>
<dbReference type="Proteomes" id="UP000193862">
    <property type="component" value="Unassembled WGS sequence"/>
</dbReference>
<sequence length="177" mass="19233">MGKSTSEITFAKRRKRGFERTSGLVSTQVRKASEARGFAESRLLTNWVEIVGEATASMARPVKVTYGRQKGFGAVLTLLTTGSFAPMVQAEVPKIKERVNACYGYNAISDIRVTQTAPTGFSEGRVQFGHAPKTAIKRPDPAVFSQATDLTTGVESDALRAALEQLARNVLTKHKQT</sequence>
<evidence type="ECO:0008006" key="3">
    <source>
        <dbReference type="Google" id="ProtNLM"/>
    </source>
</evidence>
<dbReference type="Pfam" id="PF05258">
    <property type="entry name" value="DciA"/>
    <property type="match status" value="1"/>
</dbReference>
<dbReference type="InterPro" id="IPR007922">
    <property type="entry name" value="DciA-like"/>
</dbReference>
<dbReference type="AlphaFoldDB" id="A0A1Y5TV48"/>
<evidence type="ECO:0000313" key="2">
    <source>
        <dbReference type="Proteomes" id="UP000193862"/>
    </source>
</evidence>
<dbReference type="InterPro" id="IPR010593">
    <property type="entry name" value="DUF1159"/>
</dbReference>
<organism evidence="1 2">
    <name type="scientific">Aquimixticola soesokkakensis</name>
    <dbReference type="NCBI Taxonomy" id="1519096"/>
    <lineage>
        <taxon>Bacteria</taxon>
        <taxon>Pseudomonadati</taxon>
        <taxon>Pseudomonadota</taxon>
        <taxon>Alphaproteobacteria</taxon>
        <taxon>Rhodobacterales</taxon>
        <taxon>Paracoccaceae</taxon>
        <taxon>Aquimixticola</taxon>
    </lineage>
</organism>
<reference evidence="1 2" key="1">
    <citation type="submission" date="2017-03" db="EMBL/GenBank/DDBJ databases">
        <authorList>
            <person name="Afonso C.L."/>
            <person name="Miller P.J."/>
            <person name="Scott M.A."/>
            <person name="Spackman E."/>
            <person name="Goraichik I."/>
            <person name="Dimitrov K.M."/>
            <person name="Suarez D.L."/>
            <person name="Swayne D.E."/>
        </authorList>
    </citation>
    <scope>NUCLEOTIDE SEQUENCE [LARGE SCALE GENOMIC DNA]</scope>
    <source>
        <strain evidence="1 2">CECT 8620</strain>
    </source>
</reference>
<protein>
    <recommendedName>
        <fullName evidence="3">RNA-binding protein</fullName>
    </recommendedName>
</protein>
<name>A0A1Y5TV48_9RHOB</name>
<dbReference type="PIRSF" id="PIRSF032064">
    <property type="entry name" value="UCP032064"/>
    <property type="match status" value="1"/>
</dbReference>
<evidence type="ECO:0000313" key="1">
    <source>
        <dbReference type="EMBL" id="SLN68826.1"/>
    </source>
</evidence>
<proteinExistence type="predicted"/>
<accession>A0A1Y5TV48</accession>